<dbReference type="EMBL" id="AP026978">
    <property type="protein sequence ID" value="BDT97001.1"/>
    <property type="molecule type" value="Genomic_DNA"/>
</dbReference>
<feature type="compositionally biased region" description="Basic and acidic residues" evidence="1">
    <location>
        <begin position="397"/>
        <end position="406"/>
    </location>
</feature>
<keyword evidence="3" id="KW-1185">Reference proteome</keyword>
<name>A0ABM8CQ22_9NOCA</name>
<proteinExistence type="predicted"/>
<evidence type="ECO:0000313" key="3">
    <source>
        <dbReference type="Proteomes" id="UP001317870"/>
    </source>
</evidence>
<protein>
    <submittedName>
        <fullName evidence="2">Uncharacterized protein</fullName>
    </submittedName>
</protein>
<feature type="region of interest" description="Disordered" evidence="1">
    <location>
        <begin position="364"/>
        <end position="406"/>
    </location>
</feature>
<gene>
    <name evidence="2" type="ORF">IFM12276_00300</name>
</gene>
<evidence type="ECO:0000313" key="2">
    <source>
        <dbReference type="EMBL" id="BDT97001.1"/>
    </source>
</evidence>
<accession>A0ABM8CQ22</accession>
<evidence type="ECO:0000256" key="1">
    <source>
        <dbReference type="SAM" id="MobiDB-lite"/>
    </source>
</evidence>
<dbReference type="RefSeq" id="WP_281876937.1">
    <property type="nucleotide sequence ID" value="NZ_AP026978.1"/>
</dbReference>
<dbReference type="Proteomes" id="UP001317870">
    <property type="component" value="Chromosome"/>
</dbReference>
<reference evidence="2 3" key="1">
    <citation type="submission" date="2022-11" db="EMBL/GenBank/DDBJ databases">
        <title>Genome Sequencing of Nocardia sp. ON39_IFM12276 and assembly.</title>
        <authorList>
            <person name="Shimojima M."/>
            <person name="Toyokawa M."/>
            <person name="Uesaka K."/>
        </authorList>
    </citation>
    <scope>NUCLEOTIDE SEQUENCE [LARGE SCALE GENOMIC DNA]</scope>
    <source>
        <strain evidence="2 3">IFM 12276</strain>
    </source>
</reference>
<organism evidence="2 3">
    <name type="scientific">Nocardia sputorum</name>
    <dbReference type="NCBI Taxonomy" id="2984338"/>
    <lineage>
        <taxon>Bacteria</taxon>
        <taxon>Bacillati</taxon>
        <taxon>Actinomycetota</taxon>
        <taxon>Actinomycetes</taxon>
        <taxon>Mycobacteriales</taxon>
        <taxon>Nocardiaceae</taxon>
        <taxon>Nocardia</taxon>
    </lineage>
</organism>
<feature type="region of interest" description="Disordered" evidence="1">
    <location>
        <begin position="294"/>
        <end position="342"/>
    </location>
</feature>
<feature type="compositionally biased region" description="Basic and acidic residues" evidence="1">
    <location>
        <begin position="318"/>
        <end position="342"/>
    </location>
</feature>
<sequence length="406" mass="45642">MRAIAAAELPILVPNGYGQEVLDISSRFSGDRLDEYGRDRENYKPHERGRIFENGIEAYFKDRERGYLPSSRIYKTPEGRIKFDHVREEQGKTFSIEDKSGRIEGPKDEKQLKALRVLLETGVVQEHTLRSVEGEAVSKDCRELINGLKQDFRDRFTHLEISRAEARTIWALGVDLERSKQLELPEQGKQLELPGVAEKAREEKAQALQKRRDKIALLAKARGQAEKFRNMLRFRDGATRGRAEAPERVERDRQAQAQEQAKLARQARETPDARVTREAAERVALEFPVPEQFQLREAADTTEQAAREAADAASLERAAADARTAEEKAREQARIAREAADNKERAEELARLQARGVPPEVVKILGLGQAQPPSAAVREPPGHAPGVVRGGTGQGQERSRGISRDR</sequence>